<dbReference type="PROSITE" id="PS51257">
    <property type="entry name" value="PROKAR_LIPOPROTEIN"/>
    <property type="match status" value="1"/>
</dbReference>
<dbReference type="AlphaFoldDB" id="A0A2V4BX24"/>
<organism evidence="2 3">
    <name type="scientific">Flavobacterium cheongpyeongense</name>
    <dbReference type="NCBI Taxonomy" id="2212651"/>
    <lineage>
        <taxon>Bacteria</taxon>
        <taxon>Pseudomonadati</taxon>
        <taxon>Bacteroidota</taxon>
        <taxon>Flavobacteriia</taxon>
        <taxon>Flavobacteriales</taxon>
        <taxon>Flavobacteriaceae</taxon>
        <taxon>Flavobacterium</taxon>
    </lineage>
</organism>
<accession>A0A2V4BX24</accession>
<feature type="signal peptide" evidence="1">
    <location>
        <begin position="1"/>
        <end position="22"/>
    </location>
</feature>
<evidence type="ECO:0000313" key="3">
    <source>
        <dbReference type="Proteomes" id="UP000247903"/>
    </source>
</evidence>
<evidence type="ECO:0000313" key="2">
    <source>
        <dbReference type="EMBL" id="PXY42270.1"/>
    </source>
</evidence>
<keyword evidence="1" id="KW-0732">Signal</keyword>
<feature type="chain" id="PRO_5015935027" description="DUF5050 domain-containing protein" evidence="1">
    <location>
        <begin position="23"/>
        <end position="306"/>
    </location>
</feature>
<evidence type="ECO:0008006" key="4">
    <source>
        <dbReference type="Google" id="ProtNLM"/>
    </source>
</evidence>
<proteinExistence type="predicted"/>
<protein>
    <recommendedName>
        <fullName evidence="4">DUF5050 domain-containing protein</fullName>
    </recommendedName>
</protein>
<dbReference type="SUPFAM" id="SSF63825">
    <property type="entry name" value="YWTD domain"/>
    <property type="match status" value="1"/>
</dbReference>
<evidence type="ECO:0000256" key="1">
    <source>
        <dbReference type="SAM" id="SignalP"/>
    </source>
</evidence>
<comment type="caution">
    <text evidence="2">The sequence shown here is derived from an EMBL/GenBank/DDBJ whole genome shotgun (WGS) entry which is preliminary data.</text>
</comment>
<name>A0A2V4BX24_9FLAO</name>
<dbReference type="Proteomes" id="UP000247903">
    <property type="component" value="Unassembled WGS sequence"/>
</dbReference>
<sequence length="306" mass="34888">MKKTALTLLSLFFLLFSCNTTDDSDLPKLEEPKPEEPKSYIKTIDFSSSVSSPATINDLDVENGYLYFIHKIGIYRINLNSDANTAEFIIEDDEHWPNTLKVIGNNLYYQGLYGWTISDDIKQVDLNSISKGVKATYPIRGTSRSQLCKNSGKLYYTSSIDAYSALNNFYEFNPSTTHQLIATGDYIVPENLRMVGQFLYFSSFDEIRKFDLNKPSEESSLVYTVPKQEKESKIRGFDIKDNIIYYTLESSNKLYSKDLKIVNQEPKVLGINNNKDGVGYGKLILSDKKLYVEKLTDSQLDVYGIK</sequence>
<dbReference type="RefSeq" id="WP_110305242.1">
    <property type="nucleotide sequence ID" value="NZ_QJHK01000002.1"/>
</dbReference>
<reference evidence="2 3" key="1">
    <citation type="submission" date="2018-05" db="EMBL/GenBank/DDBJ databases">
        <title>Flavobacterium sp. strain IMCC34759, incomplete genome.</title>
        <authorList>
            <person name="Joung Y."/>
            <person name="Cho J."/>
        </authorList>
    </citation>
    <scope>NUCLEOTIDE SEQUENCE [LARGE SCALE GENOMIC DNA]</scope>
    <source>
        <strain evidence="2 3">IMCC34759</strain>
    </source>
</reference>
<dbReference type="EMBL" id="QJHK01000002">
    <property type="protein sequence ID" value="PXY42270.1"/>
    <property type="molecule type" value="Genomic_DNA"/>
</dbReference>
<gene>
    <name evidence="2" type="ORF">DMB65_03300</name>
</gene>
<keyword evidence="3" id="KW-1185">Reference proteome</keyword>
<dbReference type="OrthoDB" id="1447720at2"/>